<feature type="region of interest" description="Disordered" evidence="7">
    <location>
        <begin position="63"/>
        <end position="211"/>
    </location>
</feature>
<reference evidence="10" key="2">
    <citation type="submission" date="2020-10" db="UniProtKB">
        <authorList>
            <consortium name="WormBaseParasite"/>
        </authorList>
    </citation>
    <scope>IDENTIFICATION</scope>
</reference>
<comment type="similarity">
    <text evidence="2">Belongs to the AP-2 family.</text>
</comment>
<dbReference type="Pfam" id="PF03299">
    <property type="entry name" value="TF_AP-2"/>
    <property type="match status" value="1"/>
</dbReference>
<evidence type="ECO:0000256" key="4">
    <source>
        <dbReference type="ARBA" id="ARBA00023125"/>
    </source>
</evidence>
<dbReference type="InterPro" id="IPR013854">
    <property type="entry name" value="TF_AP2_C"/>
</dbReference>
<dbReference type="PANTHER" id="PTHR10812">
    <property type="entry name" value="TRANSCRIPTION FACTOR AP-2"/>
    <property type="match status" value="1"/>
</dbReference>
<evidence type="ECO:0000256" key="3">
    <source>
        <dbReference type="ARBA" id="ARBA00023015"/>
    </source>
</evidence>
<dbReference type="GO" id="GO:0000981">
    <property type="term" value="F:DNA-binding transcription factor activity, RNA polymerase II-specific"/>
    <property type="evidence" value="ECO:0007669"/>
    <property type="project" value="TreeGrafter"/>
</dbReference>
<sequence>MYPEPQNNPIGYYGYDASNFDASAYGASGYDANAYNTQQTQQTPMANYSADQNFAAQKPTGFATEPPAVPTGHTQYPNYGNYGTPGVKRRFDDLHESTVTPTSAKRARVDGNGLDDTNSSGYQSGFGSPPSADQTQGSPVNADQYQNQGGTYNANAGADGGFMNAQSHNAGGGNNADYMPPWARYDQSVPSSSTDAANSNGSFNQMNPWAANGDQHALYNNLGANANLPKTDDPKDESDEDKDPNAGAVVPVERPIDPNDAPVYDIMNQLDNETIFAKVPGRLNILSYNKRHPITVAEIRRRISLPEYLNHSVMAAYLRKAKNKEGGQWLTRELQRYQISLQSGRRKQVSNTVFTALCEVEAIMLTRDQHKVVNAYFPINHSIMEIFCNTFSVDEYFVKFHSYFYAMQKAIEFVELMQLDNSPLTSAPLNPPLRCHPETQMKMTKFVNLTHGYGHLAVTNDIEFLIKFISVLLNVFHNPRMYVNTMANEMTIAPVLHAVLTIPPEAYMAKLQQAMAPDYNNPMQQYTGYGMPGMQNGYMNSVATAMQMQQAMFGGYSNPLYMPTTMQMPQDMKAGGGYQTPQTMPTATPMPQGMNGGYPNAQMMQNMNYMNYMQQQSMPQVQQSYF</sequence>
<feature type="compositionally biased region" description="Polar residues" evidence="7">
    <location>
        <begin position="115"/>
        <end position="154"/>
    </location>
</feature>
<reference evidence="9" key="1">
    <citation type="journal article" date="2013" name="Genetics">
        <title>The draft genome and transcriptome of Panagrellus redivivus are shaped by the harsh demands of a free-living lifestyle.</title>
        <authorList>
            <person name="Srinivasan J."/>
            <person name="Dillman A.R."/>
            <person name="Macchietto M.G."/>
            <person name="Heikkinen L."/>
            <person name="Lakso M."/>
            <person name="Fracchia K.M."/>
            <person name="Antoshechkin I."/>
            <person name="Mortazavi A."/>
            <person name="Wong G."/>
            <person name="Sternberg P.W."/>
        </authorList>
    </citation>
    <scope>NUCLEOTIDE SEQUENCE [LARGE SCALE GENOMIC DNA]</scope>
    <source>
        <strain evidence="9">MT8872</strain>
    </source>
</reference>
<dbReference type="InterPro" id="IPR004979">
    <property type="entry name" value="TF_AP2"/>
</dbReference>
<dbReference type="PRINTS" id="PR01748">
    <property type="entry name" value="AP2TNSCPFCT"/>
</dbReference>
<feature type="domain" description="Transcription factor AP-2 C-terminal" evidence="8">
    <location>
        <begin position="276"/>
        <end position="468"/>
    </location>
</feature>
<evidence type="ECO:0000256" key="5">
    <source>
        <dbReference type="ARBA" id="ARBA00023163"/>
    </source>
</evidence>
<dbReference type="GO" id="GO:0042127">
    <property type="term" value="P:regulation of cell population proliferation"/>
    <property type="evidence" value="ECO:0007669"/>
    <property type="project" value="TreeGrafter"/>
</dbReference>
<organism evidence="9 10">
    <name type="scientific">Panagrellus redivivus</name>
    <name type="common">Microworm</name>
    <dbReference type="NCBI Taxonomy" id="6233"/>
    <lineage>
        <taxon>Eukaryota</taxon>
        <taxon>Metazoa</taxon>
        <taxon>Ecdysozoa</taxon>
        <taxon>Nematoda</taxon>
        <taxon>Chromadorea</taxon>
        <taxon>Rhabditida</taxon>
        <taxon>Tylenchina</taxon>
        <taxon>Panagrolaimomorpha</taxon>
        <taxon>Panagrolaimoidea</taxon>
        <taxon>Panagrolaimidae</taxon>
        <taxon>Panagrellus</taxon>
    </lineage>
</organism>
<comment type="subcellular location">
    <subcellularLocation>
        <location evidence="1">Nucleus</location>
    </subcellularLocation>
</comment>
<feature type="region of interest" description="Disordered" evidence="7">
    <location>
        <begin position="223"/>
        <end position="257"/>
    </location>
</feature>
<keyword evidence="3" id="KW-0805">Transcription regulation</keyword>
<dbReference type="PANTHER" id="PTHR10812:SF16">
    <property type="entry name" value="TRANSCRIPTION FACTOR AP-2 C-TERMINAL DOMAIN-CONTAINING PROTEIN-RELATED"/>
    <property type="match status" value="1"/>
</dbReference>
<proteinExistence type="inferred from homology"/>
<keyword evidence="4" id="KW-0238">DNA-binding</keyword>
<accession>A0A7E4ZTJ1</accession>
<evidence type="ECO:0000259" key="8">
    <source>
        <dbReference type="Pfam" id="PF03299"/>
    </source>
</evidence>
<evidence type="ECO:0000313" key="10">
    <source>
        <dbReference type="WBParaSite" id="Pan_g1660.t1"/>
    </source>
</evidence>
<evidence type="ECO:0000313" key="9">
    <source>
        <dbReference type="Proteomes" id="UP000492821"/>
    </source>
</evidence>
<protein>
    <submittedName>
        <fullName evidence="10">TF_AP-2 domain-containing protein</fullName>
    </submittedName>
</protein>
<evidence type="ECO:0000256" key="1">
    <source>
        <dbReference type="ARBA" id="ARBA00004123"/>
    </source>
</evidence>
<dbReference type="AlphaFoldDB" id="A0A7E4ZTJ1"/>
<evidence type="ECO:0000256" key="2">
    <source>
        <dbReference type="ARBA" id="ARBA00007770"/>
    </source>
</evidence>
<dbReference type="GO" id="GO:0000977">
    <property type="term" value="F:RNA polymerase II transcription regulatory region sequence-specific DNA binding"/>
    <property type="evidence" value="ECO:0007669"/>
    <property type="project" value="TreeGrafter"/>
</dbReference>
<dbReference type="WBParaSite" id="Pan_g1660.t1">
    <property type="protein sequence ID" value="Pan_g1660.t1"/>
    <property type="gene ID" value="Pan_g1660"/>
</dbReference>
<evidence type="ECO:0000256" key="6">
    <source>
        <dbReference type="ARBA" id="ARBA00023242"/>
    </source>
</evidence>
<keyword evidence="6" id="KW-0539">Nucleus</keyword>
<name>A0A7E4ZTJ1_PANRE</name>
<keyword evidence="5" id="KW-0804">Transcription</keyword>
<feature type="compositionally biased region" description="Polar residues" evidence="7">
    <location>
        <begin position="188"/>
        <end position="207"/>
    </location>
</feature>
<dbReference type="GO" id="GO:0005634">
    <property type="term" value="C:nucleus"/>
    <property type="evidence" value="ECO:0007669"/>
    <property type="project" value="UniProtKB-SubCell"/>
</dbReference>
<evidence type="ECO:0000256" key="7">
    <source>
        <dbReference type="SAM" id="MobiDB-lite"/>
    </source>
</evidence>
<keyword evidence="9" id="KW-1185">Reference proteome</keyword>
<dbReference type="Proteomes" id="UP000492821">
    <property type="component" value="Unassembled WGS sequence"/>
</dbReference>